<name>A0A0R2HNT4_CARDV</name>
<evidence type="ECO:0000313" key="2">
    <source>
        <dbReference type="EMBL" id="KRN54563.1"/>
    </source>
</evidence>
<protein>
    <recommendedName>
        <fullName evidence="4">DUF3784 domain-containing protein</fullName>
    </recommendedName>
</protein>
<keyword evidence="3" id="KW-1185">Reference proteome</keyword>
<comment type="caution">
    <text evidence="2">The sequence shown here is derived from an EMBL/GenBank/DDBJ whole genome shotgun (WGS) entry which is preliminary data.</text>
</comment>
<dbReference type="Proteomes" id="UP000051658">
    <property type="component" value="Unassembled WGS sequence"/>
</dbReference>
<evidence type="ECO:0000256" key="1">
    <source>
        <dbReference type="SAM" id="Phobius"/>
    </source>
</evidence>
<keyword evidence="1" id="KW-0812">Transmembrane</keyword>
<evidence type="ECO:0000313" key="3">
    <source>
        <dbReference type="Proteomes" id="UP000051658"/>
    </source>
</evidence>
<evidence type="ECO:0008006" key="4">
    <source>
        <dbReference type="Google" id="ProtNLM"/>
    </source>
</evidence>
<dbReference type="PATRIC" id="fig|1449336.4.peg.2184"/>
<reference evidence="2 3" key="1">
    <citation type="journal article" date="2015" name="Genome Announc.">
        <title>Expanding the biotechnology potential of lactobacilli through comparative genomics of 213 strains and associated genera.</title>
        <authorList>
            <person name="Sun Z."/>
            <person name="Harris H.M."/>
            <person name="McCann A."/>
            <person name="Guo C."/>
            <person name="Argimon S."/>
            <person name="Zhang W."/>
            <person name="Yang X."/>
            <person name="Jeffery I.B."/>
            <person name="Cooney J.C."/>
            <person name="Kagawa T.F."/>
            <person name="Liu W."/>
            <person name="Song Y."/>
            <person name="Salvetti E."/>
            <person name="Wrobel A."/>
            <person name="Rasinkangas P."/>
            <person name="Parkhill J."/>
            <person name="Rea M.C."/>
            <person name="O'Sullivan O."/>
            <person name="Ritari J."/>
            <person name="Douillard F.P."/>
            <person name="Paul Ross R."/>
            <person name="Yang R."/>
            <person name="Briner A.E."/>
            <person name="Felis G.E."/>
            <person name="de Vos W.M."/>
            <person name="Barrangou R."/>
            <person name="Klaenhammer T.R."/>
            <person name="Caufield P.W."/>
            <person name="Cui Y."/>
            <person name="Zhang H."/>
            <person name="O'Toole P.W."/>
        </authorList>
    </citation>
    <scope>NUCLEOTIDE SEQUENCE [LARGE SCALE GENOMIC DNA]</scope>
    <source>
        <strain evidence="2 3">DSM 20623</strain>
    </source>
</reference>
<feature type="transmembrane region" description="Helical" evidence="1">
    <location>
        <begin position="42"/>
        <end position="62"/>
    </location>
</feature>
<accession>A0A0R2HNT4</accession>
<dbReference type="GeneID" id="89589137"/>
<dbReference type="EMBL" id="JQBS01000035">
    <property type="protein sequence ID" value="KRN54563.1"/>
    <property type="molecule type" value="Genomic_DNA"/>
</dbReference>
<proteinExistence type="predicted"/>
<gene>
    <name evidence="2" type="ORF">IV74_GL002147</name>
</gene>
<keyword evidence="1" id="KW-1133">Transmembrane helix</keyword>
<sequence length="92" mass="10929">MTILMVIFALILFAIAFFLLSGKASVLIINEQKEQHQFNQKFFKSYGYLMLIFGLFACFLVFYHQQWLWLTFLAITSFLMVFFVIGLNRRIN</sequence>
<feature type="transmembrane region" description="Helical" evidence="1">
    <location>
        <begin position="68"/>
        <end position="87"/>
    </location>
</feature>
<feature type="transmembrane region" description="Helical" evidence="1">
    <location>
        <begin position="6"/>
        <end position="30"/>
    </location>
</feature>
<dbReference type="AlphaFoldDB" id="A0A0R2HNT4"/>
<keyword evidence="1" id="KW-0472">Membrane</keyword>
<organism evidence="2 3">
    <name type="scientific">Carnobacterium divergens DSM 20623</name>
    <dbReference type="NCBI Taxonomy" id="1449336"/>
    <lineage>
        <taxon>Bacteria</taxon>
        <taxon>Bacillati</taxon>
        <taxon>Bacillota</taxon>
        <taxon>Bacilli</taxon>
        <taxon>Lactobacillales</taxon>
        <taxon>Carnobacteriaceae</taxon>
        <taxon>Carnobacterium</taxon>
    </lineage>
</organism>
<dbReference type="RefSeq" id="WP_034569177.1">
    <property type="nucleotide sequence ID" value="NZ_JQBS01000035.1"/>
</dbReference>